<dbReference type="InterPro" id="IPR024983">
    <property type="entry name" value="CHAT_dom"/>
</dbReference>
<feature type="transmembrane region" description="Helical" evidence="1">
    <location>
        <begin position="744"/>
        <end position="762"/>
    </location>
</feature>
<feature type="transmembrane region" description="Helical" evidence="1">
    <location>
        <begin position="685"/>
        <end position="709"/>
    </location>
</feature>
<sequence>MAKLVVMKLDGNLSGTGCRVTLEIGAENARPKIEVSGNLPASPDLANYLHQWQDNYRSLGITSRIKPQEIIYDGCIKSRVKKCSESAKVLSDRLQILLESPEFRCINNTLREELNRDEIIRVLIRTDDSELQRLPWHLWDFFNRYSQAEFALSATASEAPNTPPRKPKVRILAILGNSTGIDVQKDRQLLESLPSSEIVFLVEPQRNELNNYLWQQWDILFFAGHSESADGKGKIYINKIDSLTIDDLENGLKSAIAQGLQLAIFNSCDGLGLASQLLPLHIPQMIVMREPVPDEVAQEFLKHFLVAFSSGKSLYLALREAREKLQGLEDRFPNATWLPVIFQNPGVVPPTWKKLSSRHIDFKRIFLTVFLVSVLVTASVMGVRYLGMLQQSELQAYDHFMQVRSHNERTDPRLLIVTVGEADIYYQNQKKMKSKGSLSDQALAQLLQKLKQYQPTTIGIDIYRDFPVDPDYPNLVTSLQQDDRIFAVCKVSADSDGEADGIHPPDEVPQSRQSFSDFVADNDEIIRRQLLNLTPPLKSPCTAEDSFSLQLARHYLQAKGIKAFINSQGYLQIGKVVFQPLKEHSSGYQRIDASGYQVLLNYRYLRPTEKIAETVSLKDVLTDQIKPELIESLKNRIVMIGVTAPSAKADYWKTPSKEKKIQGLLVQANMVSHILSAVEDRRPLFWWWSGWVEALWVFVWSLVGGIIAWRCSKPLYLGLAIATALLTLFTICFGIFTLAGWIPFVPPVLTLVLTATAVMWILRN</sequence>
<protein>
    <submittedName>
        <fullName evidence="3">CHASE2 domain-containing protein</fullName>
    </submittedName>
</protein>
<dbReference type="InterPro" id="IPR007890">
    <property type="entry name" value="CHASE2"/>
</dbReference>
<feature type="transmembrane region" description="Helical" evidence="1">
    <location>
        <begin position="716"/>
        <end position="738"/>
    </location>
</feature>
<proteinExistence type="predicted"/>
<gene>
    <name evidence="3" type="ORF">PI95_028195</name>
</gene>
<keyword evidence="1" id="KW-0472">Membrane</keyword>
<evidence type="ECO:0000256" key="1">
    <source>
        <dbReference type="SAM" id="Phobius"/>
    </source>
</evidence>
<dbReference type="RefSeq" id="WP_039739040.1">
    <property type="nucleotide sequence ID" value="NZ_JTCM02000103.1"/>
</dbReference>
<keyword evidence="4" id="KW-1185">Reference proteome</keyword>
<comment type="caution">
    <text evidence="3">The sequence shown here is derived from an EMBL/GenBank/DDBJ whole genome shotgun (WGS) entry which is preliminary data.</text>
</comment>
<feature type="transmembrane region" description="Helical" evidence="1">
    <location>
        <begin position="365"/>
        <end position="386"/>
    </location>
</feature>
<organism evidence="3 4">
    <name type="scientific">Hassallia byssoidea VB512170</name>
    <dbReference type="NCBI Taxonomy" id="1304833"/>
    <lineage>
        <taxon>Bacteria</taxon>
        <taxon>Bacillati</taxon>
        <taxon>Cyanobacteriota</taxon>
        <taxon>Cyanophyceae</taxon>
        <taxon>Nostocales</taxon>
        <taxon>Tolypothrichaceae</taxon>
        <taxon>Hassallia</taxon>
    </lineage>
</organism>
<keyword evidence="1" id="KW-1133">Transmembrane helix</keyword>
<name>A0A846HI09_9CYAN</name>
<evidence type="ECO:0000313" key="3">
    <source>
        <dbReference type="EMBL" id="NEU76304.1"/>
    </source>
</evidence>
<dbReference type="SMART" id="SM01080">
    <property type="entry name" value="CHASE2"/>
    <property type="match status" value="1"/>
</dbReference>
<feature type="domain" description="CHASE2" evidence="2">
    <location>
        <begin position="389"/>
        <end position="707"/>
    </location>
</feature>
<accession>A0A846HI09</accession>
<reference evidence="3 4" key="1">
    <citation type="journal article" date="2015" name="Genome Announc.">
        <title>Draft Genome Sequence of Cyanobacterium Hassallia byssoidea Strain VB512170, Isolated from Monuments in India.</title>
        <authorList>
            <person name="Singh D."/>
            <person name="Chandrababunaidu M.M."/>
            <person name="Panda A."/>
            <person name="Sen D."/>
            <person name="Bhattacharyya S."/>
            <person name="Adhikary S.P."/>
            <person name="Tripathy S."/>
        </authorList>
    </citation>
    <scope>NUCLEOTIDE SEQUENCE [LARGE SCALE GENOMIC DNA]</scope>
    <source>
        <strain evidence="3 4">VB512170</strain>
    </source>
</reference>
<dbReference type="EMBL" id="JTCM02000103">
    <property type="protein sequence ID" value="NEU76304.1"/>
    <property type="molecule type" value="Genomic_DNA"/>
</dbReference>
<dbReference type="AlphaFoldDB" id="A0A846HI09"/>
<evidence type="ECO:0000259" key="2">
    <source>
        <dbReference type="SMART" id="SM01080"/>
    </source>
</evidence>
<evidence type="ECO:0000313" key="4">
    <source>
        <dbReference type="Proteomes" id="UP000031549"/>
    </source>
</evidence>
<dbReference type="Pfam" id="PF05226">
    <property type="entry name" value="CHASE2"/>
    <property type="match status" value="1"/>
</dbReference>
<keyword evidence="1" id="KW-0812">Transmembrane</keyword>
<dbReference type="Pfam" id="PF12770">
    <property type="entry name" value="CHAT"/>
    <property type="match status" value="1"/>
</dbReference>
<dbReference type="Proteomes" id="UP000031549">
    <property type="component" value="Unassembled WGS sequence"/>
</dbReference>